<feature type="compositionally biased region" description="Basic and acidic residues" evidence="1">
    <location>
        <begin position="460"/>
        <end position="484"/>
    </location>
</feature>
<feature type="region of interest" description="Disordered" evidence="1">
    <location>
        <begin position="445"/>
        <end position="484"/>
    </location>
</feature>
<reference evidence="3 4" key="1">
    <citation type="submission" date="2019-05" db="EMBL/GenBank/DDBJ databases">
        <authorList>
            <consortium name="Science for Life Laboratories"/>
        </authorList>
    </citation>
    <scope>NUCLEOTIDE SEQUENCE [LARGE SCALE GENOMIC DNA]</scope>
    <source>
        <strain evidence="3">Soil9</strain>
    </source>
</reference>
<evidence type="ECO:0000256" key="1">
    <source>
        <dbReference type="SAM" id="MobiDB-lite"/>
    </source>
</evidence>
<feature type="domain" description="FtsH ternary system" evidence="2">
    <location>
        <begin position="1"/>
        <end position="370"/>
    </location>
</feature>
<dbReference type="KEGG" id="gms:SOIL9_11720"/>
<accession>A0A6P2DAH9</accession>
<dbReference type="RefSeq" id="WP_162670814.1">
    <property type="nucleotide sequence ID" value="NZ_LR593886.1"/>
</dbReference>
<gene>
    <name evidence="3" type="ORF">SOIL9_11720</name>
</gene>
<sequence>MPALFFPNLDTLRLALASGLLPSVLTSAPVRSRVDAPHIWIELDELLPRETITALSRLGVIALGTPGAPTQTNRSWAELLPLRKVSPGSGPVLFEVPDRQLAAFVARLRSLHAEPTGVHLLPEPHIGRAWVVVSAPPLTVLLWAEEPESPVRAYRQQAPGVWTARGWEHPLAGHLTVPSDCVLLCDSERGATVLAAPVPLPTEDEFALRHKTHAAALPKRSPRVEVRFRLARCGENPTESLWVLAKPEQESFREFCRNADERLLRRFQVATAHLGSETRVLVRRTANADTGVGLPVPTGGYCADPRIPSLFAPVGFALRPRARATELARELRLSTENLTWLEPLPHNEFAVHSVPFATFRPVSEHVEYAAPMGTALVALRIPADPFPFVKFALRVDPVTEPEPEVEELTDEHTALPTEGEPSWVSKSVGVMVRWLRGRNVRTPDEAKLSTLGSQTVPAPPKDRKPQLADPNDERERKLSSADALLHGHDRAARRHDLESRLLKDFPKLGPDERAARWAELAGVYGATGQSLDAAVCWVNAVWECAVPPTEWLEQWAEAECHAVKRGDRTIGLDRWLAEPGRPGTGRVVAALAASAGFQSTPPADFVAALPRVLAVLDQHFDDIPVRGTWLARIAVARSCDGDVLGLARWRDRLVARLHDRGPGLDLDEPSFLRFRGPANADRFKTAREWLTRVKEPVLAWVQRHTGGGRFAWTGLEAETDATAVYAQFLLAWGLGALGERARARDWSARARKALARASGPRADPAAHALLGDLFLHRIKDAHEGGAPKSGLPAELQERLEKLLELPRYAVDRLREHCRILEPLGGVRGSALALKTLWGTDRLGERLSVFGSRTGAAQLNDEARALLTVTTEEPTTATVPRIAFALLEVAAHLDPPVLDSLLSLVPTALDWMEAWVRAGRWREDERDATVARYQKSMLDAAFAVAPAAVASTLLRHLARGAASGHLLTAATAAAPRAFRAARKFGLVADADALMRVLDPARAEWGKEPVTADRVGLAIGWFTAGDEEAGNRILNTAREQLFLAAPNDRQERTAIALAYAEALGFAPAGIALGRLEELFQRLDRVTVGGSTNCYFTLQPLRLIDTVVRSVVTDEFTLGAAVRAWLDEDEFLIRRRIHRDMTALLRESELV</sequence>
<organism evidence="3 4">
    <name type="scientific">Gemmata massiliana</name>
    <dbReference type="NCBI Taxonomy" id="1210884"/>
    <lineage>
        <taxon>Bacteria</taxon>
        <taxon>Pseudomonadati</taxon>
        <taxon>Planctomycetota</taxon>
        <taxon>Planctomycetia</taxon>
        <taxon>Gemmatales</taxon>
        <taxon>Gemmataceae</taxon>
        <taxon>Gemmata</taxon>
    </lineage>
</organism>
<dbReference type="InterPro" id="IPR045486">
    <property type="entry name" value="fvmX7"/>
</dbReference>
<proteinExistence type="predicted"/>
<name>A0A6P2DAH9_9BACT</name>
<dbReference type="AlphaFoldDB" id="A0A6P2DAH9"/>
<feature type="region of interest" description="Disordered" evidence="1">
    <location>
        <begin position="401"/>
        <end position="421"/>
    </location>
</feature>
<protein>
    <recommendedName>
        <fullName evidence="2">FtsH ternary system domain-containing protein</fullName>
    </recommendedName>
</protein>
<evidence type="ECO:0000313" key="3">
    <source>
        <dbReference type="EMBL" id="VTR96542.1"/>
    </source>
</evidence>
<dbReference type="EMBL" id="LR593886">
    <property type="protein sequence ID" value="VTR96542.1"/>
    <property type="molecule type" value="Genomic_DNA"/>
</dbReference>
<keyword evidence="4" id="KW-1185">Reference proteome</keyword>
<dbReference type="Pfam" id="PF20005">
    <property type="entry name" value="fvmX7"/>
    <property type="match status" value="1"/>
</dbReference>
<evidence type="ECO:0000259" key="2">
    <source>
        <dbReference type="Pfam" id="PF20005"/>
    </source>
</evidence>
<dbReference type="Proteomes" id="UP000464178">
    <property type="component" value="Chromosome"/>
</dbReference>
<evidence type="ECO:0000313" key="4">
    <source>
        <dbReference type="Proteomes" id="UP000464178"/>
    </source>
</evidence>